<dbReference type="EMBL" id="AMCI01003409">
    <property type="protein sequence ID" value="EJX00374.1"/>
    <property type="molecule type" value="Genomic_DNA"/>
</dbReference>
<name>J9G0L0_9ZZZZ</name>
<comment type="caution">
    <text evidence="1">The sequence shown here is derived from an EMBL/GenBank/DDBJ whole genome shotgun (WGS) entry which is preliminary data.</text>
</comment>
<evidence type="ECO:0000313" key="1">
    <source>
        <dbReference type="EMBL" id="EJX00374.1"/>
    </source>
</evidence>
<protein>
    <submittedName>
        <fullName evidence="1">Uncharacterized protein</fullName>
    </submittedName>
</protein>
<organism evidence="1">
    <name type="scientific">gut metagenome</name>
    <dbReference type="NCBI Taxonomy" id="749906"/>
    <lineage>
        <taxon>unclassified sequences</taxon>
        <taxon>metagenomes</taxon>
        <taxon>organismal metagenomes</taxon>
    </lineage>
</organism>
<sequence length="62" mass="6629">MKLTVSVKNSAGDVLATATGENRVFLDYRAAYQPGDVLCLESDESGYVVAQLEDSLAETFGL</sequence>
<gene>
    <name evidence="1" type="ORF">EVA_11519</name>
</gene>
<proteinExistence type="predicted"/>
<reference evidence="1" key="1">
    <citation type="journal article" date="2012" name="PLoS ONE">
        <title>Gene sets for utilization of primary and secondary nutrition supplies in the distal gut of endangered iberian lynx.</title>
        <authorList>
            <person name="Alcaide M."/>
            <person name="Messina E."/>
            <person name="Richter M."/>
            <person name="Bargiela R."/>
            <person name="Peplies J."/>
            <person name="Huws S.A."/>
            <person name="Newbold C.J."/>
            <person name="Golyshin P.N."/>
            <person name="Simon M.A."/>
            <person name="Lopez G."/>
            <person name="Yakimov M.M."/>
            <person name="Ferrer M."/>
        </authorList>
    </citation>
    <scope>NUCLEOTIDE SEQUENCE</scope>
</reference>
<feature type="non-terminal residue" evidence="1">
    <location>
        <position position="62"/>
    </location>
</feature>
<dbReference type="AlphaFoldDB" id="J9G0L0"/>
<accession>J9G0L0</accession>